<dbReference type="Gene3D" id="4.10.1110.10">
    <property type="entry name" value="AN1-like Zinc finger"/>
    <property type="match status" value="2"/>
</dbReference>
<feature type="domain" description="AN1-type" evidence="7">
    <location>
        <begin position="95"/>
        <end position="143"/>
    </location>
</feature>
<dbReference type="SMART" id="SM00154">
    <property type="entry name" value="ZnF_AN1"/>
    <property type="match status" value="2"/>
</dbReference>
<keyword evidence="2" id="KW-0677">Repeat</keyword>
<feature type="compositionally biased region" description="Polar residues" evidence="6">
    <location>
        <begin position="162"/>
        <end position="174"/>
    </location>
</feature>
<evidence type="ECO:0000256" key="4">
    <source>
        <dbReference type="ARBA" id="ARBA00022833"/>
    </source>
</evidence>
<feature type="domain" description="AN1-type" evidence="7">
    <location>
        <begin position="4"/>
        <end position="52"/>
    </location>
</feature>
<evidence type="ECO:0000313" key="9">
    <source>
        <dbReference type="Proteomes" id="UP000288716"/>
    </source>
</evidence>
<dbReference type="PROSITE" id="PS51039">
    <property type="entry name" value="ZF_AN1"/>
    <property type="match status" value="2"/>
</dbReference>
<proteinExistence type="predicted"/>
<dbReference type="GO" id="GO:0005783">
    <property type="term" value="C:endoplasmic reticulum"/>
    <property type="evidence" value="ECO:0007669"/>
    <property type="project" value="TreeGrafter"/>
</dbReference>
<dbReference type="Pfam" id="PF25403">
    <property type="entry name" value="zf-C2H2_ZFAND2"/>
    <property type="match status" value="1"/>
</dbReference>
<dbReference type="AlphaFoldDB" id="A0A443S8T2"/>
<evidence type="ECO:0000256" key="3">
    <source>
        <dbReference type="ARBA" id="ARBA00022771"/>
    </source>
</evidence>
<dbReference type="OrthoDB" id="431929at2759"/>
<keyword evidence="1" id="KW-0479">Metal-binding</keyword>
<name>A0A443S8T2_9ACAR</name>
<dbReference type="GO" id="GO:0045047">
    <property type="term" value="P:protein targeting to ER"/>
    <property type="evidence" value="ECO:0007669"/>
    <property type="project" value="TreeGrafter"/>
</dbReference>
<evidence type="ECO:0000256" key="1">
    <source>
        <dbReference type="ARBA" id="ARBA00022723"/>
    </source>
</evidence>
<evidence type="ECO:0000313" key="8">
    <source>
        <dbReference type="EMBL" id="RWS23933.1"/>
    </source>
</evidence>
<dbReference type="GO" id="GO:0008270">
    <property type="term" value="F:zinc ion binding"/>
    <property type="evidence" value="ECO:0007669"/>
    <property type="project" value="UniProtKB-KW"/>
</dbReference>
<dbReference type="SMART" id="SM00726">
    <property type="entry name" value="UIM"/>
    <property type="match status" value="2"/>
</dbReference>
<dbReference type="PANTHER" id="PTHR14677">
    <property type="entry name" value="ARSENITE INDUCUBLE RNA ASSOCIATED PROTEIN AIP-1-RELATED"/>
    <property type="match status" value="1"/>
</dbReference>
<evidence type="ECO:0000256" key="6">
    <source>
        <dbReference type="SAM" id="MobiDB-lite"/>
    </source>
</evidence>
<gene>
    <name evidence="8" type="ORF">B4U80_11022</name>
</gene>
<dbReference type="Pfam" id="PF01428">
    <property type="entry name" value="zf-AN1"/>
    <property type="match status" value="2"/>
</dbReference>
<keyword evidence="3 5" id="KW-0863">Zinc-finger</keyword>
<protein>
    <submittedName>
        <fullName evidence="8">AN1-type zinc finger protein 2A-like protein</fullName>
    </submittedName>
</protein>
<dbReference type="InterPro" id="IPR000058">
    <property type="entry name" value="Znf_AN1"/>
</dbReference>
<evidence type="ECO:0000259" key="7">
    <source>
        <dbReference type="PROSITE" id="PS51039"/>
    </source>
</evidence>
<dbReference type="PROSITE" id="PS50330">
    <property type="entry name" value="UIM"/>
    <property type="match status" value="1"/>
</dbReference>
<dbReference type="GO" id="GO:0043161">
    <property type="term" value="P:proteasome-mediated ubiquitin-dependent protein catabolic process"/>
    <property type="evidence" value="ECO:0007669"/>
    <property type="project" value="TreeGrafter"/>
</dbReference>
<accession>A0A443S8T2</accession>
<dbReference type="EMBL" id="NCKV01005648">
    <property type="protein sequence ID" value="RWS23933.1"/>
    <property type="molecule type" value="Genomic_DNA"/>
</dbReference>
<keyword evidence="9" id="KW-1185">Reference proteome</keyword>
<evidence type="ECO:0000256" key="2">
    <source>
        <dbReference type="ARBA" id="ARBA00022737"/>
    </source>
</evidence>
<reference evidence="8 9" key="1">
    <citation type="journal article" date="2018" name="Gigascience">
        <title>Genomes of trombidid mites reveal novel predicted allergens and laterally-transferred genes associated with secondary metabolism.</title>
        <authorList>
            <person name="Dong X."/>
            <person name="Chaisiri K."/>
            <person name="Xia D."/>
            <person name="Armstrong S.D."/>
            <person name="Fang Y."/>
            <person name="Donnelly M.J."/>
            <person name="Kadowaki T."/>
            <person name="McGarry J.W."/>
            <person name="Darby A.C."/>
            <person name="Makepeace B.L."/>
        </authorList>
    </citation>
    <scope>NUCLEOTIDE SEQUENCE [LARGE SCALE GENOMIC DNA]</scope>
    <source>
        <strain evidence="8">UoL-UT</strain>
    </source>
</reference>
<dbReference type="InterPro" id="IPR003903">
    <property type="entry name" value="UIM_dom"/>
</dbReference>
<dbReference type="Pfam" id="PF02809">
    <property type="entry name" value="UIM"/>
    <property type="match status" value="2"/>
</dbReference>
<keyword evidence="4" id="KW-0862">Zinc</keyword>
<dbReference type="Proteomes" id="UP000288716">
    <property type="component" value="Unassembled WGS sequence"/>
</dbReference>
<comment type="caution">
    <text evidence="8">The sequence shown here is derived from an EMBL/GenBank/DDBJ whole genome shotgun (WGS) entry which is preliminary data.</text>
</comment>
<organism evidence="8 9">
    <name type="scientific">Leptotrombidium deliense</name>
    <dbReference type="NCBI Taxonomy" id="299467"/>
    <lineage>
        <taxon>Eukaryota</taxon>
        <taxon>Metazoa</taxon>
        <taxon>Ecdysozoa</taxon>
        <taxon>Arthropoda</taxon>
        <taxon>Chelicerata</taxon>
        <taxon>Arachnida</taxon>
        <taxon>Acari</taxon>
        <taxon>Acariformes</taxon>
        <taxon>Trombidiformes</taxon>
        <taxon>Prostigmata</taxon>
        <taxon>Anystina</taxon>
        <taxon>Parasitengona</taxon>
        <taxon>Trombiculoidea</taxon>
        <taxon>Trombiculidae</taxon>
        <taxon>Leptotrombidium</taxon>
    </lineage>
</organism>
<dbReference type="PANTHER" id="PTHR14677:SF20">
    <property type="entry name" value="ZINC FINGER AN1-TYPE CONTAINING 2A-RELATED"/>
    <property type="match status" value="1"/>
</dbReference>
<dbReference type="InterPro" id="IPR057357">
    <property type="entry name" value="Znf-C2H2_ZFAND2A/B"/>
</dbReference>
<dbReference type="InterPro" id="IPR035896">
    <property type="entry name" value="AN1-like_Znf"/>
</dbReference>
<evidence type="ECO:0000256" key="5">
    <source>
        <dbReference type="PROSITE-ProRule" id="PRU00449"/>
    </source>
</evidence>
<dbReference type="VEuPathDB" id="VectorBase:LDEU008107"/>
<dbReference type="STRING" id="299467.A0A443S8T2"/>
<sequence>MEFPDLGEHCSVSSCKQLDFLPFKCDACNQIYCKKHYFYTSHDCKEAHSKNKLVPTCPLCNEPVPCKRNETVDFAVSRHIDEECSDDRAKKKRDSVYSNKCSLRGCKQKEAIPIICDCCRRNYCLKHRHPSDHKCENAETVKTGNMASKNAASAAIERMFNSKKQVSTDDQNSAARKLQGSLSEEEALQRALRMSLSNSAQTGEARASDKIQEEEDRMLAKAIAESERDYNANKGKCYVS</sequence>
<dbReference type="SUPFAM" id="SSF118310">
    <property type="entry name" value="AN1-like Zinc finger"/>
    <property type="match status" value="2"/>
</dbReference>
<feature type="region of interest" description="Disordered" evidence="6">
    <location>
        <begin position="162"/>
        <end position="182"/>
    </location>
</feature>